<dbReference type="Gene3D" id="3.30.2350.10">
    <property type="entry name" value="Pseudouridine synthase"/>
    <property type="match status" value="1"/>
</dbReference>
<dbReference type="EMBL" id="CDMY01000537">
    <property type="protein sequence ID" value="CEM21195.1"/>
    <property type="molecule type" value="Genomic_DNA"/>
</dbReference>
<dbReference type="InterPro" id="IPR020103">
    <property type="entry name" value="PsdUridine_synth_cat_dom_sf"/>
</dbReference>
<dbReference type="InterPro" id="IPR006145">
    <property type="entry name" value="PsdUridine_synth_RsuA/RluA"/>
</dbReference>
<dbReference type="GO" id="GO:0003723">
    <property type="term" value="F:RNA binding"/>
    <property type="evidence" value="ECO:0007669"/>
    <property type="project" value="UniProtKB-KW"/>
</dbReference>
<gene>
    <name evidence="3" type="ORF">Vbra_21857</name>
</gene>
<proteinExistence type="predicted"/>
<dbReference type="InterPro" id="IPR006224">
    <property type="entry name" value="PsdUridine_synth_RluA-like_CS"/>
</dbReference>
<dbReference type="PANTHER" id="PTHR21600:SF40">
    <property type="entry name" value="PSEUDOURIDYLATE SYNTHASE RPUSD2"/>
    <property type="match status" value="1"/>
</dbReference>
<dbReference type="PROSITE" id="PS01129">
    <property type="entry name" value="PSI_RLU"/>
    <property type="match status" value="1"/>
</dbReference>
<name>A0A0G4G0I4_VITBC</name>
<dbReference type="PANTHER" id="PTHR21600">
    <property type="entry name" value="MITOCHONDRIAL RNA PSEUDOURIDINE SYNTHASE"/>
    <property type="match status" value="1"/>
</dbReference>
<evidence type="ECO:0000313" key="4">
    <source>
        <dbReference type="Proteomes" id="UP000041254"/>
    </source>
</evidence>
<dbReference type="GO" id="GO:0000455">
    <property type="term" value="P:enzyme-directed rRNA pseudouridine synthesis"/>
    <property type="evidence" value="ECO:0007669"/>
    <property type="project" value="TreeGrafter"/>
</dbReference>
<dbReference type="OrthoDB" id="424794at2759"/>
<dbReference type="Proteomes" id="UP000041254">
    <property type="component" value="Unassembled WGS sequence"/>
</dbReference>
<dbReference type="InterPro" id="IPR050188">
    <property type="entry name" value="RluA_PseudoU_synthase"/>
</dbReference>
<keyword evidence="1" id="KW-0694">RNA-binding</keyword>
<dbReference type="SUPFAM" id="SSF55120">
    <property type="entry name" value="Pseudouridine synthase"/>
    <property type="match status" value="1"/>
</dbReference>
<reference evidence="3 4" key="1">
    <citation type="submission" date="2014-11" db="EMBL/GenBank/DDBJ databases">
        <authorList>
            <person name="Zhu J."/>
            <person name="Qi W."/>
            <person name="Song R."/>
        </authorList>
    </citation>
    <scope>NUCLEOTIDE SEQUENCE [LARGE SCALE GENOMIC DNA]</scope>
</reference>
<dbReference type="GO" id="GO:0009982">
    <property type="term" value="F:pseudouridine synthase activity"/>
    <property type="evidence" value="ECO:0007669"/>
    <property type="project" value="InterPro"/>
</dbReference>
<evidence type="ECO:0000256" key="1">
    <source>
        <dbReference type="PROSITE-ProRule" id="PRU00182"/>
    </source>
</evidence>
<evidence type="ECO:0000259" key="2">
    <source>
        <dbReference type="Pfam" id="PF00849"/>
    </source>
</evidence>
<dbReference type="InParanoid" id="A0A0G4G0I4"/>
<accession>A0A0G4G0I4</accession>
<dbReference type="PhylomeDB" id="A0A0G4G0I4"/>
<keyword evidence="4" id="KW-1185">Reference proteome</keyword>
<protein>
    <recommendedName>
        <fullName evidence="2">Pseudouridine synthase RsuA/RluA-like domain-containing protein</fullName>
    </recommendedName>
</protein>
<dbReference type="STRING" id="1169540.A0A0G4G0I4"/>
<sequence>MSRRPAHHFEDGLRHLEEYEHTFEVYAKRRWLGKQLISVLCTEFVAIGREYFEDAVRTGKIRINGEKVEATRVFRDNDHLTHTTIVHEPPVLAEPPTVIAERDDCLVVNKPPSIPIHPGGAYRHNTLIHMLAEMRDESAQLSPLHRIDRLTSGIVVLAKTTAFAQLFFRAMEAKLIRKVYLARVDGRFDASSEAMLAREGVSASDVADERWRVASLSEVMAEPRGAASKAAASLHRRISVEGAMFCTNHKDGVWDFSPTSDGVAAADEGTGCKRPRQEGKHSRTDFQCIGYHAESHTSLLLCFPHTGRTHQIRVHLKHLGQPVCDDPCYNPSFTIGQGQHTKAYHHRLIPHVVLEAPDGEGEGDGQGHGCKRARKCEEGSGASSAGGGKAFHASGICLHAFQYEKEGEGGFCFRAPLPQWTSDFI</sequence>
<dbReference type="OMA" id="RVQGKFP"/>
<organism evidence="3 4">
    <name type="scientific">Vitrella brassicaformis (strain CCMP3155)</name>
    <dbReference type="NCBI Taxonomy" id="1169540"/>
    <lineage>
        <taxon>Eukaryota</taxon>
        <taxon>Sar</taxon>
        <taxon>Alveolata</taxon>
        <taxon>Colpodellida</taxon>
        <taxon>Vitrellaceae</taxon>
        <taxon>Vitrella</taxon>
    </lineage>
</organism>
<evidence type="ECO:0000313" key="3">
    <source>
        <dbReference type="EMBL" id="CEM21195.1"/>
    </source>
</evidence>
<dbReference type="VEuPathDB" id="CryptoDB:Vbra_21857"/>
<feature type="domain" description="Pseudouridine synthase RsuA/RluA-like" evidence="2">
    <location>
        <begin position="105"/>
        <end position="318"/>
    </location>
</feature>
<dbReference type="PROSITE" id="PS50889">
    <property type="entry name" value="S4"/>
    <property type="match status" value="1"/>
</dbReference>
<dbReference type="Pfam" id="PF00849">
    <property type="entry name" value="PseudoU_synth_2"/>
    <property type="match status" value="1"/>
</dbReference>
<dbReference type="AlphaFoldDB" id="A0A0G4G0I4"/>